<keyword evidence="3" id="KW-1185">Reference proteome</keyword>
<gene>
    <name evidence="2" type="ORF">CRP01_33335</name>
</gene>
<dbReference type="SUPFAM" id="SSF69255">
    <property type="entry name" value="gp5 N-terminal domain-like"/>
    <property type="match status" value="1"/>
</dbReference>
<reference evidence="2 3" key="1">
    <citation type="submission" date="2017-10" db="EMBL/GenBank/DDBJ databases">
        <title>The draft genome sequence of Lewinella nigricans NBRC 102662.</title>
        <authorList>
            <person name="Wang K."/>
        </authorList>
    </citation>
    <scope>NUCLEOTIDE SEQUENCE [LARGE SCALE GENOMIC DNA]</scope>
    <source>
        <strain evidence="2 3">NBRC 102662</strain>
    </source>
</reference>
<evidence type="ECO:0000313" key="3">
    <source>
        <dbReference type="Proteomes" id="UP000223913"/>
    </source>
</evidence>
<dbReference type="Gene3D" id="3.55.50.10">
    <property type="entry name" value="Baseplate protein-like domains"/>
    <property type="match status" value="1"/>
</dbReference>
<comment type="caution">
    <text evidence="2">The sequence shown here is derived from an EMBL/GenBank/DDBJ whole genome shotgun (WGS) entry which is preliminary data.</text>
</comment>
<dbReference type="Proteomes" id="UP000223913">
    <property type="component" value="Unassembled WGS sequence"/>
</dbReference>
<evidence type="ECO:0000259" key="1">
    <source>
        <dbReference type="Pfam" id="PF04717"/>
    </source>
</evidence>
<feature type="domain" description="Gp5/Type VI secretion system Vgr protein OB-fold" evidence="1">
    <location>
        <begin position="373"/>
        <end position="449"/>
    </location>
</feature>
<dbReference type="SUPFAM" id="SSF69349">
    <property type="entry name" value="Phage fibre proteins"/>
    <property type="match status" value="1"/>
</dbReference>
<dbReference type="Gene3D" id="2.40.50.230">
    <property type="entry name" value="Gp5 N-terminal domain"/>
    <property type="match status" value="1"/>
</dbReference>
<dbReference type="NCBIfam" id="TIGR01646">
    <property type="entry name" value="vgr_GE"/>
    <property type="match status" value="1"/>
</dbReference>
<protein>
    <recommendedName>
        <fullName evidence="1">Gp5/Type VI secretion system Vgr protein OB-fold domain-containing protein</fullName>
    </recommendedName>
</protein>
<sequence>MASTTDHSLVSVKIMVDGSPIKEEYDIYEVNVSKVANKIASARIRLIDGSVAKEDFKLSDGEEFVPGKDIEIQAGFGLKTKRIFKGIIISQSLRAKADLGPSLLIECKDEAVKMTIGAKNGIFTDKTDSDVITQLIGDHNLSAQVSSTTNTYAQIVQYYATDWDFLLTRVEANGMIVITGDGKVEVVPPKVDASPDLTLTFGTDIFEVDTVVDARTQFAGVEAQSWDFKTQSVVQSSASSPSGPDQGNLSADKLAKVAGPDTVVLQTTAPLDSGALKTWADSSLLRSRMAKIEGTLKIFGNADLAPNSVVELKGIGKRFNGNAYISGVRHEINEGNWWTFLSIGLSPDWFASIIEVTARPASALLPGIRGLQNGIVKKIDEDPDGETRVQVEVPMFKSDSGNGLIWARWVQGYATTSAGYFFMPELEDEVILGFLNEDPRFPVILGSLYSSQRAPAYQPTAENPIKAIVTKKQLVIEFDDQNKVLTIKTPGANQIQLTDQDQGIVIQDQNSNKITLNTDGISIQSPSNIEIKAGGEMKISAEGGVTVSSPSQVKVDGGMEVSVSGQNASLEGSISLSAEGGTTSIQASGPLALKGSLVTIN</sequence>
<dbReference type="AlphaFoldDB" id="A0A2D0N1B1"/>
<dbReference type="Pfam" id="PF04717">
    <property type="entry name" value="Phage_base_V"/>
    <property type="match status" value="1"/>
</dbReference>
<name>A0A2D0N1B1_FLAN2</name>
<organism evidence="2 3">
    <name type="scientific">Flavilitoribacter nigricans (strain ATCC 23147 / DSM 23189 / NBRC 102662 / NCIMB 1420 / SS-2)</name>
    <name type="common">Lewinella nigricans</name>
    <dbReference type="NCBI Taxonomy" id="1122177"/>
    <lineage>
        <taxon>Bacteria</taxon>
        <taxon>Pseudomonadati</taxon>
        <taxon>Bacteroidota</taxon>
        <taxon>Saprospiria</taxon>
        <taxon>Saprospirales</taxon>
        <taxon>Lewinellaceae</taxon>
        <taxon>Flavilitoribacter</taxon>
    </lineage>
</organism>
<dbReference type="SUPFAM" id="SSF69279">
    <property type="entry name" value="Phage tail proteins"/>
    <property type="match status" value="1"/>
</dbReference>
<evidence type="ECO:0000313" key="2">
    <source>
        <dbReference type="EMBL" id="PHN02220.1"/>
    </source>
</evidence>
<accession>A0A2D0N1B1</accession>
<dbReference type="InterPro" id="IPR006533">
    <property type="entry name" value="T6SS_Vgr_RhsGE"/>
</dbReference>
<dbReference type="InterPro" id="IPR037026">
    <property type="entry name" value="Vgr_OB-fold_dom_sf"/>
</dbReference>
<proteinExistence type="predicted"/>
<dbReference type="InterPro" id="IPR006531">
    <property type="entry name" value="Gp5/Vgr_OB"/>
</dbReference>
<dbReference type="EMBL" id="PDUD01000043">
    <property type="protein sequence ID" value="PHN02220.1"/>
    <property type="molecule type" value="Genomic_DNA"/>
</dbReference>
<dbReference type="OrthoDB" id="1907165at2"/>
<dbReference type="RefSeq" id="WP_099154411.1">
    <property type="nucleotide sequence ID" value="NZ_PDUD01000043.1"/>
</dbReference>